<keyword evidence="2 3" id="KW-0808">Transferase</keyword>
<keyword evidence="1 3" id="KW-0489">Methyltransferase</keyword>
<evidence type="ECO:0000313" key="3">
    <source>
        <dbReference type="EMBL" id="CEP20296.1"/>
    </source>
</evidence>
<evidence type="ECO:0000256" key="2">
    <source>
        <dbReference type="ARBA" id="ARBA00022679"/>
    </source>
</evidence>
<dbReference type="SUPFAM" id="SSF53335">
    <property type="entry name" value="S-adenosyl-L-methionine-dependent methyltransferases"/>
    <property type="match status" value="1"/>
</dbReference>
<name>A0A0H5BY85_CYBJN</name>
<dbReference type="Pfam" id="PF05971">
    <property type="entry name" value="Methyltransf_10"/>
    <property type="match status" value="1"/>
</dbReference>
<dbReference type="CDD" id="cd02440">
    <property type="entry name" value="AdoMet_MTases"/>
    <property type="match status" value="1"/>
</dbReference>
<reference evidence="4" key="1">
    <citation type="journal article" date="2015" name="J. Biotechnol.">
        <title>The structure of the Cyberlindnera jadinii genome and its relation to Candida utilis analyzed by the occurrence of single nucleotide polymorphisms.</title>
        <authorList>
            <person name="Rupp O."/>
            <person name="Brinkrolf K."/>
            <person name="Buerth C."/>
            <person name="Kunigo M."/>
            <person name="Schneider J."/>
            <person name="Jaenicke S."/>
            <person name="Goesmann A."/>
            <person name="Puehler A."/>
            <person name="Jaeger K.-E."/>
            <person name="Ernst J.F."/>
        </authorList>
    </citation>
    <scope>NUCLEOTIDE SEQUENCE [LARGE SCALE GENOMIC DNA]</scope>
    <source>
        <strain evidence="4">ATCC 18201 / CBS 1600 / BCRC 20928 / JCM 3617 / NBRC 0987 / NRRL Y-1542</strain>
    </source>
</reference>
<dbReference type="EMBL" id="CDQK01000001">
    <property type="protein sequence ID" value="CEP20296.1"/>
    <property type="molecule type" value="Genomic_DNA"/>
</dbReference>
<dbReference type="AlphaFoldDB" id="A0A0H5BY85"/>
<proteinExistence type="predicted"/>
<protein>
    <submittedName>
        <fullName evidence="3">K06970 ribosomal RNA large subunit methyltransferase F</fullName>
    </submittedName>
</protein>
<dbReference type="InterPro" id="IPR002052">
    <property type="entry name" value="DNA_methylase_N6_adenine_CS"/>
</dbReference>
<dbReference type="PANTHER" id="PTHR13393:SF0">
    <property type="entry name" value="RNA N6-ADENOSINE-METHYLTRANSFERASE METTL16"/>
    <property type="match status" value="1"/>
</dbReference>
<accession>A0A0H5BY85</accession>
<dbReference type="Proteomes" id="UP000038830">
    <property type="component" value="Unassembled WGS sequence"/>
</dbReference>
<dbReference type="PANTHER" id="PTHR13393">
    <property type="entry name" value="SAM-DEPENDENT METHYLTRANSFERASE"/>
    <property type="match status" value="1"/>
</dbReference>
<dbReference type="GO" id="GO:0070475">
    <property type="term" value="P:rRNA base methylation"/>
    <property type="evidence" value="ECO:0007669"/>
    <property type="project" value="TreeGrafter"/>
</dbReference>
<sequence>MERAAVAFYNCHWDFGDEQHALISPNHETPRIGHNYPPFATQSGVNIHRYYARCDPQVVLLPPPRERHHYTLSLSLLTSHRPSHVLNSRPRFFPLLQSEAGPEKPHEQHQWHHPVKEKQTGAVMAPQYPDELGRYWHGGVYEYSYGGQCALTKVLLKEYFDLSVAILDGHLVPSVPSRVVYLRIVKRILDESLTLKRHVHGLDVGTGAYAIYAILANRLFGWQMTGIDVDPQSIRHAQGIVEANKLSGVEVAEGDGVVGSEYDFMVCNPPFYDKSGVSVQKGGLRRDSVVGTTAELVYEDGGEVGFVKRLIDQSVQRQAVWFSSLIGLKSSVSHLIHHLLTKNTDNFNVQEYHLGKTKRWILFWSFGHFRPQIVHSVFNNVKTTVFEGSFDLERVQALLTDSHIEEPTS</sequence>
<dbReference type="InterPro" id="IPR010286">
    <property type="entry name" value="METTL16/RlmF"/>
</dbReference>
<evidence type="ECO:0000313" key="4">
    <source>
        <dbReference type="Proteomes" id="UP000038830"/>
    </source>
</evidence>
<dbReference type="GO" id="GO:0008168">
    <property type="term" value="F:methyltransferase activity"/>
    <property type="evidence" value="ECO:0007669"/>
    <property type="project" value="UniProtKB-KW"/>
</dbReference>
<dbReference type="GO" id="GO:0003676">
    <property type="term" value="F:nucleic acid binding"/>
    <property type="evidence" value="ECO:0007669"/>
    <property type="project" value="InterPro"/>
</dbReference>
<organism evidence="3 4">
    <name type="scientific">Cyberlindnera jadinii (strain ATCC 18201 / CBS 1600 / BCRC 20928 / JCM 3617 / NBRC 0987 / NRRL Y-1542)</name>
    <name type="common">Torula yeast</name>
    <name type="synonym">Candida utilis</name>
    <dbReference type="NCBI Taxonomy" id="983966"/>
    <lineage>
        <taxon>Eukaryota</taxon>
        <taxon>Fungi</taxon>
        <taxon>Dikarya</taxon>
        <taxon>Ascomycota</taxon>
        <taxon>Saccharomycotina</taxon>
        <taxon>Saccharomycetes</taxon>
        <taxon>Phaffomycetales</taxon>
        <taxon>Phaffomycetaceae</taxon>
        <taxon>Cyberlindnera</taxon>
    </lineage>
</organism>
<gene>
    <name evidence="3" type="ORF">BN1211_0099</name>
</gene>
<evidence type="ECO:0000256" key="1">
    <source>
        <dbReference type="ARBA" id="ARBA00022603"/>
    </source>
</evidence>
<dbReference type="InterPro" id="IPR029063">
    <property type="entry name" value="SAM-dependent_MTases_sf"/>
</dbReference>
<dbReference type="Gene3D" id="3.40.50.150">
    <property type="entry name" value="Vaccinia Virus protein VP39"/>
    <property type="match status" value="1"/>
</dbReference>
<dbReference type="PROSITE" id="PS00092">
    <property type="entry name" value="N6_MTASE"/>
    <property type="match status" value="1"/>
</dbReference>